<evidence type="ECO:0000313" key="2">
    <source>
        <dbReference type="Proteomes" id="UP000789738"/>
    </source>
</evidence>
<name>A0AA86JCH8_9CLOT</name>
<accession>A0AA86JCH8</accession>
<sequence length="25" mass="3017">MAGENRYFNFIIITPEQNPEREFNS</sequence>
<evidence type="ECO:0000313" key="1">
    <source>
        <dbReference type="EMBL" id="CAG9703436.1"/>
    </source>
</evidence>
<dbReference type="Proteomes" id="UP000789738">
    <property type="component" value="Unassembled WGS sequence"/>
</dbReference>
<protein>
    <submittedName>
        <fullName evidence="1">Uncharacterized protein</fullName>
    </submittedName>
</protein>
<organism evidence="1 2">
    <name type="scientific">Clostridium neonatale</name>
    <dbReference type="NCBI Taxonomy" id="137838"/>
    <lineage>
        <taxon>Bacteria</taxon>
        <taxon>Bacillati</taxon>
        <taxon>Bacillota</taxon>
        <taxon>Clostridia</taxon>
        <taxon>Eubacteriales</taxon>
        <taxon>Clostridiaceae</taxon>
        <taxon>Clostridium</taxon>
    </lineage>
</organism>
<dbReference type="AlphaFoldDB" id="A0AA86JCH8"/>
<reference evidence="1" key="1">
    <citation type="submission" date="2021-10" db="EMBL/GenBank/DDBJ databases">
        <authorList>
            <person name="Mesa V."/>
        </authorList>
    </citation>
    <scope>NUCLEOTIDE SEQUENCE</scope>
    <source>
        <strain evidence="1">CC3_PB</strain>
    </source>
</reference>
<gene>
    <name evidence="1" type="ORF">CNEO_40624</name>
</gene>
<proteinExistence type="predicted"/>
<dbReference type="EMBL" id="CAKJVE010000004">
    <property type="protein sequence ID" value="CAG9703436.1"/>
    <property type="molecule type" value="Genomic_DNA"/>
</dbReference>
<comment type="caution">
    <text evidence="1">The sequence shown here is derived from an EMBL/GenBank/DDBJ whole genome shotgun (WGS) entry which is preliminary data.</text>
</comment>